<evidence type="ECO:0000259" key="6">
    <source>
        <dbReference type="Pfam" id="PF00884"/>
    </source>
</evidence>
<proteinExistence type="inferred from homology"/>
<organism evidence="7 8">
    <name type="scientific">Streptomyces gossypii</name>
    <dbReference type="NCBI Taxonomy" id="2883101"/>
    <lineage>
        <taxon>Bacteria</taxon>
        <taxon>Bacillati</taxon>
        <taxon>Actinomycetota</taxon>
        <taxon>Actinomycetes</taxon>
        <taxon>Kitasatosporales</taxon>
        <taxon>Streptomycetaceae</taxon>
        <taxon>Streptomyces</taxon>
    </lineage>
</organism>
<dbReference type="PANTHER" id="PTHR42693">
    <property type="entry name" value="ARYLSULFATASE FAMILY MEMBER"/>
    <property type="match status" value="1"/>
</dbReference>
<evidence type="ECO:0000256" key="2">
    <source>
        <dbReference type="ARBA" id="ARBA00022723"/>
    </source>
</evidence>
<evidence type="ECO:0000256" key="3">
    <source>
        <dbReference type="ARBA" id="ARBA00022801"/>
    </source>
</evidence>
<dbReference type="PROSITE" id="PS51318">
    <property type="entry name" value="TAT"/>
    <property type="match status" value="1"/>
</dbReference>
<keyword evidence="3" id="KW-0378">Hydrolase</keyword>
<dbReference type="EMBL" id="JAJAGO010000018">
    <property type="protein sequence ID" value="MCT2594120.1"/>
    <property type="molecule type" value="Genomic_DNA"/>
</dbReference>
<sequence length="501" mass="54223">MHVTTTSRRRLLAGGSAVVGLAGMGAAATAFGDEGRTAGALEPDRGKQSRRTPNFVLVLADDLGHGEVGAYGQRLIATPRLDEIAAGGLRFTQAYAPAPVCAPSRCSMLTGLHSGHATVRTNPFRGGQPGLGDDDTTFAELLSERGYRTACIGKWGFGPEEADQPSHPNRRGFQEFYGYISHGAAHDYYPAELWDNGRPVPVPANRGDERGSYAPELFRQRALDFVSRQAADDKPFLLYLAPTTPHAPSREVDHGDYAGHPWPEADRGHAAQVSHLDALVGDLVDLLRAEGLAEDTVLLVSSDNGAHEEGGTDPERFDANGSLRGYKRNLYEGGIRVPLIAWAPSRIAPGSETGRRTPLTDMLPTLAELAGAKVPGGLDGLSLAGLIGGDRSPPHPYLYWYRNDPHTSPRAQAADRGRGRRACEALRQGDWKAVRFAPARDRSAPDDSWDVELYNLRDDPGERRNVAAEHPRTVKRLVALMHEAWRDPALPAPTDRPPVHA</sequence>
<dbReference type="Gene3D" id="3.30.1120.10">
    <property type="match status" value="1"/>
</dbReference>
<keyword evidence="8" id="KW-1185">Reference proteome</keyword>
<dbReference type="InterPro" id="IPR050738">
    <property type="entry name" value="Sulfatase"/>
</dbReference>
<dbReference type="PANTHER" id="PTHR42693:SF53">
    <property type="entry name" value="ENDO-4-O-SULFATASE"/>
    <property type="match status" value="1"/>
</dbReference>
<feature type="chain" id="PRO_5045681389" evidence="5">
    <location>
        <begin position="33"/>
        <end position="501"/>
    </location>
</feature>
<dbReference type="Proteomes" id="UP001156389">
    <property type="component" value="Unassembled WGS sequence"/>
</dbReference>
<evidence type="ECO:0000256" key="1">
    <source>
        <dbReference type="ARBA" id="ARBA00008779"/>
    </source>
</evidence>
<keyword evidence="5" id="KW-0732">Signal</keyword>
<dbReference type="InterPro" id="IPR024607">
    <property type="entry name" value="Sulfatase_CS"/>
</dbReference>
<feature type="signal peptide" evidence="5">
    <location>
        <begin position="1"/>
        <end position="32"/>
    </location>
</feature>
<dbReference type="InterPro" id="IPR006311">
    <property type="entry name" value="TAT_signal"/>
</dbReference>
<dbReference type="Gene3D" id="3.40.720.10">
    <property type="entry name" value="Alkaline Phosphatase, subunit A"/>
    <property type="match status" value="1"/>
</dbReference>
<reference evidence="7 8" key="1">
    <citation type="submission" date="2021-10" db="EMBL/GenBank/DDBJ databases">
        <title>Streptomyces gossypii sp. nov., isolated from soil collected from cotton field.</title>
        <authorList>
            <person name="Ge X."/>
            <person name="Chen X."/>
            <person name="Liu W."/>
        </authorList>
    </citation>
    <scope>NUCLEOTIDE SEQUENCE [LARGE SCALE GENOMIC DNA]</scope>
    <source>
        <strain evidence="7 8">N2-109</strain>
    </source>
</reference>
<comment type="similarity">
    <text evidence="1">Belongs to the sulfatase family.</text>
</comment>
<comment type="caution">
    <text evidence="7">The sequence shown here is derived from an EMBL/GenBank/DDBJ whole genome shotgun (WGS) entry which is preliminary data.</text>
</comment>
<name>A0ABT2K1R7_9ACTN</name>
<protein>
    <submittedName>
        <fullName evidence="7">Arylsulfatase</fullName>
    </submittedName>
</protein>
<dbReference type="InterPro" id="IPR017850">
    <property type="entry name" value="Alkaline_phosphatase_core_sf"/>
</dbReference>
<evidence type="ECO:0000256" key="5">
    <source>
        <dbReference type="SAM" id="SignalP"/>
    </source>
</evidence>
<dbReference type="CDD" id="cd16145">
    <property type="entry name" value="ARS_like"/>
    <property type="match status" value="1"/>
</dbReference>
<keyword evidence="4" id="KW-0106">Calcium</keyword>
<evidence type="ECO:0000256" key="4">
    <source>
        <dbReference type="ARBA" id="ARBA00022837"/>
    </source>
</evidence>
<evidence type="ECO:0000313" key="8">
    <source>
        <dbReference type="Proteomes" id="UP001156389"/>
    </source>
</evidence>
<dbReference type="RefSeq" id="WP_260221427.1">
    <property type="nucleotide sequence ID" value="NZ_JAJAGO010000018.1"/>
</dbReference>
<dbReference type="PROSITE" id="PS00523">
    <property type="entry name" value="SULFATASE_1"/>
    <property type="match status" value="1"/>
</dbReference>
<feature type="domain" description="Sulfatase N-terminal" evidence="6">
    <location>
        <begin position="53"/>
        <end position="372"/>
    </location>
</feature>
<dbReference type="InterPro" id="IPR000917">
    <property type="entry name" value="Sulfatase_N"/>
</dbReference>
<dbReference type="SUPFAM" id="SSF53649">
    <property type="entry name" value="Alkaline phosphatase-like"/>
    <property type="match status" value="1"/>
</dbReference>
<accession>A0ABT2K1R7</accession>
<evidence type="ECO:0000313" key="7">
    <source>
        <dbReference type="EMBL" id="MCT2594120.1"/>
    </source>
</evidence>
<keyword evidence="2" id="KW-0479">Metal-binding</keyword>
<dbReference type="Pfam" id="PF00884">
    <property type="entry name" value="Sulfatase"/>
    <property type="match status" value="1"/>
</dbReference>
<gene>
    <name evidence="7" type="ORF">LHJ74_30145</name>
</gene>